<name>A0A369I395_9BACT</name>
<evidence type="ECO:0008006" key="3">
    <source>
        <dbReference type="Google" id="ProtNLM"/>
    </source>
</evidence>
<organism evidence="1 2">
    <name type="scientific">Runella aurantiaca</name>
    <dbReference type="NCBI Taxonomy" id="2282308"/>
    <lineage>
        <taxon>Bacteria</taxon>
        <taxon>Pseudomonadati</taxon>
        <taxon>Bacteroidota</taxon>
        <taxon>Cytophagia</taxon>
        <taxon>Cytophagales</taxon>
        <taxon>Spirosomataceae</taxon>
        <taxon>Runella</taxon>
    </lineage>
</organism>
<dbReference type="Pfam" id="PF13155">
    <property type="entry name" value="Toprim_2"/>
    <property type="match status" value="1"/>
</dbReference>
<dbReference type="OrthoDB" id="899887at2"/>
<reference evidence="1 2" key="1">
    <citation type="submission" date="2018-07" db="EMBL/GenBank/DDBJ databases">
        <title>Genome analysis of Runella aurantiaca.</title>
        <authorList>
            <person name="Yang X."/>
        </authorList>
    </citation>
    <scope>NUCLEOTIDE SEQUENCE [LARGE SCALE GENOMIC DNA]</scope>
    <source>
        <strain evidence="1 2">YX9</strain>
    </source>
</reference>
<dbReference type="AlphaFoldDB" id="A0A369I395"/>
<dbReference type="EMBL" id="QPIW01000037">
    <property type="protein sequence ID" value="RDB02735.1"/>
    <property type="molecule type" value="Genomic_DNA"/>
</dbReference>
<proteinExistence type="predicted"/>
<accession>A0A369I395</accession>
<gene>
    <name evidence="1" type="ORF">DVG78_27405</name>
</gene>
<sequence length="562" mass="64788">MHRDLDQLRKEVDLELVLLHYGYQLNTKKSNKRNIWRLYEIVQNKDKHRLVLTINQQGLKFFIDLNDPKFSGDIFKFMERMEQGNYHNIFRILDLIKSKIEFNQNKKSFEPASRQLYSLLDDNSQREKKLYAKYSILSLENTDYLEGRGIAKKVLFAKEFNGCIKNITLFYNKIKHINTAFLMFASDGKMVSIDIRNTNFKAFPEGERGEALWISNPFFMVNSPVIIGEKEEIQQGIIGTIGRSVTENRVFSFGKLGEEKQVYLLNNEVKNKFQELTFHRILISESAIDALSLKQLSPEQPDERRLYVATCGQPSNKQIKFLQEIINKNPQAQLVMAQDNDPAGLRFAINYLALMHPYENPEMKITPSVTFVSAISESKGNVFDKHIFTIGINRLSLEIRYPLSLGVRKAQEENEGFVQTLSLLVSEHGINPIHGLSYEDEENPSKIGIESIFDENLKHMITRATIAVPNLTNVLTLILELITTEIEKRQGQRLFHILCPTPPAKDFNDVLQLQKGEELPLAHPLKLPESPVIRPYYQIQTINSKQHLDIQGFGQVKNIIDF</sequence>
<comment type="caution">
    <text evidence="1">The sequence shown here is derived from an EMBL/GenBank/DDBJ whole genome shotgun (WGS) entry which is preliminary data.</text>
</comment>
<dbReference type="Gene3D" id="3.40.1360.10">
    <property type="match status" value="1"/>
</dbReference>
<protein>
    <recommendedName>
        <fullName evidence="3">Toprim domain-containing protein</fullName>
    </recommendedName>
</protein>
<evidence type="ECO:0000313" key="1">
    <source>
        <dbReference type="EMBL" id="RDB02735.1"/>
    </source>
</evidence>
<dbReference type="Proteomes" id="UP000253141">
    <property type="component" value="Unassembled WGS sequence"/>
</dbReference>
<evidence type="ECO:0000313" key="2">
    <source>
        <dbReference type="Proteomes" id="UP000253141"/>
    </source>
</evidence>
<dbReference type="RefSeq" id="WP_114464204.1">
    <property type="nucleotide sequence ID" value="NZ_QPIW01000037.1"/>
</dbReference>
<keyword evidence="2" id="KW-1185">Reference proteome</keyword>